<evidence type="ECO:0000256" key="2">
    <source>
        <dbReference type="ARBA" id="ARBA00022803"/>
    </source>
</evidence>
<dbReference type="SUPFAM" id="SSF48452">
    <property type="entry name" value="TPR-like"/>
    <property type="match status" value="2"/>
</dbReference>
<gene>
    <name evidence="4" type="ORF">C8N47_11666</name>
</gene>
<keyword evidence="2 3" id="KW-0802">TPR repeat</keyword>
<feature type="repeat" description="TPR" evidence="3">
    <location>
        <begin position="342"/>
        <end position="375"/>
    </location>
</feature>
<dbReference type="RefSeq" id="WP_107823234.1">
    <property type="nucleotide sequence ID" value="NZ_OY782574.1"/>
</dbReference>
<feature type="repeat" description="TPR" evidence="3">
    <location>
        <begin position="308"/>
        <end position="341"/>
    </location>
</feature>
<evidence type="ECO:0000256" key="3">
    <source>
        <dbReference type="PROSITE-ProRule" id="PRU00339"/>
    </source>
</evidence>
<reference evidence="4 5" key="1">
    <citation type="submission" date="2018-04" db="EMBL/GenBank/DDBJ databases">
        <title>Genomic Encyclopedia of Archaeal and Bacterial Type Strains, Phase II (KMG-II): from individual species to whole genera.</title>
        <authorList>
            <person name="Goeker M."/>
        </authorList>
    </citation>
    <scope>NUCLEOTIDE SEQUENCE [LARGE SCALE GENOMIC DNA]</scope>
    <source>
        <strain evidence="4 5">DSM 28823</strain>
    </source>
</reference>
<keyword evidence="5" id="KW-1185">Reference proteome</keyword>
<keyword evidence="1" id="KW-0677">Repeat</keyword>
<dbReference type="Proteomes" id="UP000243525">
    <property type="component" value="Unassembled WGS sequence"/>
</dbReference>
<feature type="repeat" description="TPR" evidence="3">
    <location>
        <begin position="240"/>
        <end position="273"/>
    </location>
</feature>
<dbReference type="PANTHER" id="PTHR44943">
    <property type="entry name" value="CELLULOSE SYNTHASE OPERON PROTEIN C"/>
    <property type="match status" value="1"/>
</dbReference>
<sequence>MDEDARDFLENEEIVEAVNRFLGMIDEDRFEYFDVFEYEGIVDYFLDEGKIKKAATAVAYGLQIHPSSVSLKVKKAQILLIEGQAEESLELAIFAERIENTNPDVYLVKGSALVMLDQIDQAIEAYEKAVEYNYDDNDELLYNIGVTLGQAGECEQALVFLQQAYEANPKNELVLYELGYYYDRIQEFTKSIRYYNEYLDIDPFNASVWYNLGITFNRIGEHDKAVEAYDFSIALQDDFEQAYFNKANALSNNNRYKDAIPCYEEYLSYDKDNDDAYCYLGECYLNLEQFQEALQNYRKAIRVNKNNSNAWYGAGLIQWMDGKLPEALANLKKALKLDDENPDFWLMYGKISHEMEKYDQAESAFEKATVLDPDNAESWIAFAELEYDRGKLASSIEILKNASSSIADDPNINYRLTAYLLENNDEQSATGYFERALEIDFSNYRVLFDYYPEALQNESIKRLIKKHESTKL</sequence>
<dbReference type="PANTHER" id="PTHR44943:SF4">
    <property type="entry name" value="TPR REPEAT-CONTAINING PROTEIN MJ0798"/>
    <property type="match status" value="1"/>
</dbReference>
<dbReference type="InterPro" id="IPR019734">
    <property type="entry name" value="TPR_rpt"/>
</dbReference>
<comment type="caution">
    <text evidence="4">The sequence shown here is derived from an EMBL/GenBank/DDBJ whole genome shotgun (WGS) entry which is preliminary data.</text>
</comment>
<accession>A0A2T5BZ55</accession>
<dbReference type="Pfam" id="PF14559">
    <property type="entry name" value="TPR_19"/>
    <property type="match status" value="1"/>
</dbReference>
<dbReference type="PROSITE" id="PS50005">
    <property type="entry name" value="TPR"/>
    <property type="match status" value="8"/>
</dbReference>
<protein>
    <submittedName>
        <fullName evidence="4">Tetratricopeptide repeat protein</fullName>
    </submittedName>
</protein>
<dbReference type="Pfam" id="PF12895">
    <property type="entry name" value="ANAPC3"/>
    <property type="match status" value="1"/>
</dbReference>
<dbReference type="PROSITE" id="PS50293">
    <property type="entry name" value="TPR_REGION"/>
    <property type="match status" value="1"/>
</dbReference>
<dbReference type="SMART" id="SM00028">
    <property type="entry name" value="TPR"/>
    <property type="match status" value="10"/>
</dbReference>
<feature type="repeat" description="TPR" evidence="3">
    <location>
        <begin position="172"/>
        <end position="205"/>
    </location>
</feature>
<evidence type="ECO:0000313" key="5">
    <source>
        <dbReference type="Proteomes" id="UP000243525"/>
    </source>
</evidence>
<dbReference type="EMBL" id="QAAD01000016">
    <property type="protein sequence ID" value="PTN07541.1"/>
    <property type="molecule type" value="Genomic_DNA"/>
</dbReference>
<dbReference type="InterPro" id="IPR051685">
    <property type="entry name" value="Ycf3/AcsC/BcsC/TPR_MFPF"/>
</dbReference>
<evidence type="ECO:0000256" key="1">
    <source>
        <dbReference type="ARBA" id="ARBA00022737"/>
    </source>
</evidence>
<proteinExistence type="predicted"/>
<feature type="repeat" description="TPR" evidence="3">
    <location>
        <begin position="206"/>
        <end position="239"/>
    </location>
</feature>
<name>A0A2T5BZ55_9BACT</name>
<feature type="repeat" description="TPR" evidence="3">
    <location>
        <begin position="138"/>
        <end position="171"/>
    </location>
</feature>
<organism evidence="4 5">
    <name type="scientific">Mangrovibacterium marinum</name>
    <dbReference type="NCBI Taxonomy" id="1639118"/>
    <lineage>
        <taxon>Bacteria</taxon>
        <taxon>Pseudomonadati</taxon>
        <taxon>Bacteroidota</taxon>
        <taxon>Bacteroidia</taxon>
        <taxon>Marinilabiliales</taxon>
        <taxon>Prolixibacteraceae</taxon>
        <taxon>Mangrovibacterium</taxon>
    </lineage>
</organism>
<dbReference type="AlphaFoldDB" id="A0A2T5BZ55"/>
<dbReference type="Pfam" id="PF13431">
    <property type="entry name" value="TPR_17"/>
    <property type="match status" value="1"/>
</dbReference>
<feature type="repeat" description="TPR" evidence="3">
    <location>
        <begin position="103"/>
        <end position="136"/>
    </location>
</feature>
<feature type="repeat" description="TPR" evidence="3">
    <location>
        <begin position="274"/>
        <end position="307"/>
    </location>
</feature>
<dbReference type="Pfam" id="PF13429">
    <property type="entry name" value="TPR_15"/>
    <property type="match status" value="1"/>
</dbReference>
<evidence type="ECO:0000313" key="4">
    <source>
        <dbReference type="EMBL" id="PTN07541.1"/>
    </source>
</evidence>
<dbReference type="OrthoDB" id="9803982at2"/>
<dbReference type="InterPro" id="IPR011990">
    <property type="entry name" value="TPR-like_helical_dom_sf"/>
</dbReference>
<dbReference type="Gene3D" id="1.25.40.10">
    <property type="entry name" value="Tetratricopeptide repeat domain"/>
    <property type="match status" value="2"/>
</dbReference>